<comment type="caution">
    <text evidence="2">The sequence shown here is derived from an EMBL/GenBank/DDBJ whole genome shotgun (WGS) entry which is preliminary data.</text>
</comment>
<dbReference type="EMBL" id="JARKIF010000001">
    <property type="protein sequence ID" value="KAJ7651098.1"/>
    <property type="molecule type" value="Genomic_DNA"/>
</dbReference>
<keyword evidence="3" id="KW-1185">Reference proteome</keyword>
<evidence type="ECO:0000313" key="2">
    <source>
        <dbReference type="EMBL" id="KAJ7651098.1"/>
    </source>
</evidence>
<accession>A0AAD7CKN3</accession>
<evidence type="ECO:0000256" key="1">
    <source>
        <dbReference type="SAM" id="MobiDB-lite"/>
    </source>
</evidence>
<gene>
    <name evidence="2" type="ORF">FB45DRAFT_997782</name>
</gene>
<dbReference type="AlphaFoldDB" id="A0AAD7CKN3"/>
<protein>
    <submittedName>
        <fullName evidence="2">Uncharacterized protein</fullName>
    </submittedName>
</protein>
<feature type="region of interest" description="Disordered" evidence="1">
    <location>
        <begin position="60"/>
        <end position="82"/>
    </location>
</feature>
<name>A0AAD7CKN3_9AGAR</name>
<dbReference type="Proteomes" id="UP001221142">
    <property type="component" value="Unassembled WGS sequence"/>
</dbReference>
<sequence length="82" mass="8881">METNRIKPSHSTPILPILLTLDHHHLSLLASIPHAQAGDDSHGRRSSETPQCFACERQGRWRASDGGQDTSAGLPAILGYPT</sequence>
<proteinExistence type="predicted"/>
<organism evidence="2 3">
    <name type="scientific">Roridomyces roridus</name>
    <dbReference type="NCBI Taxonomy" id="1738132"/>
    <lineage>
        <taxon>Eukaryota</taxon>
        <taxon>Fungi</taxon>
        <taxon>Dikarya</taxon>
        <taxon>Basidiomycota</taxon>
        <taxon>Agaricomycotina</taxon>
        <taxon>Agaricomycetes</taxon>
        <taxon>Agaricomycetidae</taxon>
        <taxon>Agaricales</taxon>
        <taxon>Marasmiineae</taxon>
        <taxon>Mycenaceae</taxon>
        <taxon>Roridomyces</taxon>
    </lineage>
</organism>
<evidence type="ECO:0000313" key="3">
    <source>
        <dbReference type="Proteomes" id="UP001221142"/>
    </source>
</evidence>
<reference evidence="2" key="1">
    <citation type="submission" date="2023-03" db="EMBL/GenBank/DDBJ databases">
        <title>Massive genome expansion in bonnet fungi (Mycena s.s.) driven by repeated elements and novel gene families across ecological guilds.</title>
        <authorList>
            <consortium name="Lawrence Berkeley National Laboratory"/>
            <person name="Harder C.B."/>
            <person name="Miyauchi S."/>
            <person name="Viragh M."/>
            <person name="Kuo A."/>
            <person name="Thoen E."/>
            <person name="Andreopoulos B."/>
            <person name="Lu D."/>
            <person name="Skrede I."/>
            <person name="Drula E."/>
            <person name="Henrissat B."/>
            <person name="Morin E."/>
            <person name="Kohler A."/>
            <person name="Barry K."/>
            <person name="LaButti K."/>
            <person name="Morin E."/>
            <person name="Salamov A."/>
            <person name="Lipzen A."/>
            <person name="Mereny Z."/>
            <person name="Hegedus B."/>
            <person name="Baldrian P."/>
            <person name="Stursova M."/>
            <person name="Weitz H."/>
            <person name="Taylor A."/>
            <person name="Grigoriev I.V."/>
            <person name="Nagy L.G."/>
            <person name="Martin F."/>
            <person name="Kauserud H."/>
        </authorList>
    </citation>
    <scope>NUCLEOTIDE SEQUENCE</scope>
    <source>
        <strain evidence="2">9284</strain>
    </source>
</reference>